<dbReference type="Gene3D" id="2.60.20.10">
    <property type="entry name" value="Crystallins"/>
    <property type="match status" value="1"/>
</dbReference>
<dbReference type="Pfam" id="PF03995">
    <property type="entry name" value="Inhibitor_I36"/>
    <property type="match status" value="1"/>
</dbReference>
<comment type="caution">
    <text evidence="1">The sequence shown here is derived from an EMBL/GenBank/DDBJ whole genome shotgun (WGS) entry which is preliminary data.</text>
</comment>
<reference evidence="1" key="1">
    <citation type="submission" date="2022-06" db="EMBL/GenBank/DDBJ databases">
        <title>Genome public.</title>
        <authorList>
            <person name="Sun Q."/>
        </authorList>
    </citation>
    <scope>NUCLEOTIDE SEQUENCE</scope>
    <source>
        <strain evidence="1">CWNU-1</strain>
    </source>
</reference>
<name>A0ABT0UZA1_9ACTN</name>
<protein>
    <submittedName>
        <fullName evidence="1">Peptidase inhibitor family I36 protein</fullName>
    </submittedName>
</protein>
<evidence type="ECO:0000313" key="1">
    <source>
        <dbReference type="EMBL" id="MCM2393903.1"/>
    </source>
</evidence>
<evidence type="ECO:0000313" key="2">
    <source>
        <dbReference type="Proteomes" id="UP001431429"/>
    </source>
</evidence>
<organism evidence="1 2">
    <name type="scientific">Streptomyces albipurpureus</name>
    <dbReference type="NCBI Taxonomy" id="2897419"/>
    <lineage>
        <taxon>Bacteria</taxon>
        <taxon>Bacillati</taxon>
        <taxon>Actinomycetota</taxon>
        <taxon>Actinomycetes</taxon>
        <taxon>Kitasatosporales</taxon>
        <taxon>Streptomycetaceae</taxon>
        <taxon>Streptomyces</taxon>
    </lineage>
</organism>
<dbReference type="RefSeq" id="WP_250924194.1">
    <property type="nucleotide sequence ID" value="NZ_JAMQAW010000095.1"/>
</dbReference>
<proteinExistence type="predicted"/>
<gene>
    <name evidence="1" type="ORF">NBG84_37500</name>
</gene>
<accession>A0ABT0UZA1</accession>
<dbReference type="EMBL" id="JAMQAW010000095">
    <property type="protein sequence ID" value="MCM2393903.1"/>
    <property type="molecule type" value="Genomic_DNA"/>
</dbReference>
<sequence>MTGAQGVYHYTGSDVRARAWADCRDGWTCFFTEYDGGGAMWRVPSCGRHVVPAAFNDSLTSAWNRTPTTIDIYLHGNFTGFMGGVPSNWQGNLAPADNDRTSSADARC</sequence>
<keyword evidence="2" id="KW-1185">Reference proteome</keyword>
<dbReference type="Proteomes" id="UP001431429">
    <property type="component" value="Unassembled WGS sequence"/>
</dbReference>